<comment type="caution">
    <text evidence="3">The sequence shown here is derived from an EMBL/GenBank/DDBJ whole genome shotgun (WGS) entry which is preliminary data.</text>
</comment>
<organism evidence="3 4">
    <name type="scientific">Aureimonas fodinaquatilis</name>
    <dbReference type="NCBI Taxonomy" id="2565783"/>
    <lineage>
        <taxon>Bacteria</taxon>
        <taxon>Pseudomonadati</taxon>
        <taxon>Pseudomonadota</taxon>
        <taxon>Alphaproteobacteria</taxon>
        <taxon>Hyphomicrobiales</taxon>
        <taxon>Aurantimonadaceae</taxon>
        <taxon>Aureimonas</taxon>
    </lineage>
</organism>
<feature type="transmembrane region" description="Helical" evidence="1">
    <location>
        <begin position="70"/>
        <end position="90"/>
    </location>
</feature>
<reference evidence="3 4" key="1">
    <citation type="submission" date="2019-08" db="EMBL/GenBank/DDBJ databases">
        <title>Aureimonas fodiniaquatilis sp. nov., isolated from a coal mine wastewater.</title>
        <authorList>
            <person name="Kim W."/>
        </authorList>
    </citation>
    <scope>NUCLEOTIDE SEQUENCE [LARGE SCALE GENOMIC DNA]</scope>
    <source>
        <strain evidence="3 4">CAU 1482</strain>
    </source>
</reference>
<name>A0A5B0E3H1_9HYPH</name>
<protein>
    <submittedName>
        <fullName evidence="3">DUF423 domain-containing protein</fullName>
    </submittedName>
</protein>
<feature type="transmembrane region" description="Helical" evidence="1">
    <location>
        <begin position="102"/>
        <end position="122"/>
    </location>
</feature>
<dbReference type="Pfam" id="PF04241">
    <property type="entry name" value="DUF423"/>
    <property type="match status" value="1"/>
</dbReference>
<dbReference type="RefSeq" id="WP_149297907.1">
    <property type="nucleotide sequence ID" value="NZ_VTWH01000001.1"/>
</dbReference>
<feature type="chain" id="PRO_5023099717" evidence="2">
    <location>
        <begin position="27"/>
        <end position="133"/>
    </location>
</feature>
<dbReference type="InterPro" id="IPR006696">
    <property type="entry name" value="DUF423"/>
</dbReference>
<gene>
    <name evidence="3" type="ORF">FPY71_04220</name>
</gene>
<keyword evidence="1" id="KW-0812">Transmembrane</keyword>
<evidence type="ECO:0000256" key="1">
    <source>
        <dbReference type="SAM" id="Phobius"/>
    </source>
</evidence>
<evidence type="ECO:0000313" key="4">
    <source>
        <dbReference type="Proteomes" id="UP000324738"/>
    </source>
</evidence>
<dbReference type="OrthoDB" id="7173378at2"/>
<keyword evidence="1" id="KW-0472">Membrane</keyword>
<dbReference type="AlphaFoldDB" id="A0A5B0E3H1"/>
<feature type="transmembrane region" description="Helical" evidence="1">
    <location>
        <begin position="39"/>
        <end position="58"/>
    </location>
</feature>
<evidence type="ECO:0000313" key="3">
    <source>
        <dbReference type="EMBL" id="KAA0972310.1"/>
    </source>
</evidence>
<sequence length="133" mass="13375">MRKADAASVMMIVFAGLFGAAGTAGAAYAAHATSSPLPAIGSAIALVHAPALLALALAPAQLITARHVPGAMLIAGVLLFSGDLASRLVFDARLFANAAPSGGMLLILGWLSIAVCAITAWVRNRADQGEIGR</sequence>
<feature type="signal peptide" evidence="2">
    <location>
        <begin position="1"/>
        <end position="26"/>
    </location>
</feature>
<dbReference type="Proteomes" id="UP000324738">
    <property type="component" value="Unassembled WGS sequence"/>
</dbReference>
<dbReference type="EMBL" id="VTWH01000001">
    <property type="protein sequence ID" value="KAA0972310.1"/>
    <property type="molecule type" value="Genomic_DNA"/>
</dbReference>
<keyword evidence="2" id="KW-0732">Signal</keyword>
<proteinExistence type="predicted"/>
<evidence type="ECO:0000256" key="2">
    <source>
        <dbReference type="SAM" id="SignalP"/>
    </source>
</evidence>
<keyword evidence="4" id="KW-1185">Reference proteome</keyword>
<accession>A0A5B0E3H1</accession>
<keyword evidence="1" id="KW-1133">Transmembrane helix</keyword>